<dbReference type="InterPro" id="IPR011990">
    <property type="entry name" value="TPR-like_helical_dom_sf"/>
</dbReference>
<dbReference type="Proteomes" id="UP000195602">
    <property type="component" value="Unassembled WGS sequence"/>
</dbReference>
<comment type="caution">
    <text evidence="2">The sequence shown here is derived from an EMBL/GenBank/DDBJ whole genome shotgun (WGS) entry which is preliminary data.</text>
</comment>
<accession>A0AA91Q1X6</accession>
<reference evidence="2 3" key="1">
    <citation type="submission" date="2017-04" db="EMBL/GenBank/DDBJ databases">
        <title>Draft genome of the yeast Clavispora lusitaniae type strain CBS 6936.</title>
        <authorList>
            <person name="Durrens P."/>
            <person name="Klopp C."/>
            <person name="Biteau N."/>
            <person name="Fitton-Ouhabi V."/>
            <person name="Dementhon K."/>
            <person name="Accoceberry I."/>
            <person name="Sherman D.J."/>
            <person name="Noel T."/>
        </authorList>
    </citation>
    <scope>NUCLEOTIDE SEQUENCE [LARGE SCALE GENOMIC DNA]</scope>
    <source>
        <strain evidence="2 3">CBS 6936</strain>
    </source>
</reference>
<organism evidence="2 3">
    <name type="scientific">Clavispora lusitaniae</name>
    <name type="common">Candida lusitaniae</name>
    <dbReference type="NCBI Taxonomy" id="36911"/>
    <lineage>
        <taxon>Eukaryota</taxon>
        <taxon>Fungi</taxon>
        <taxon>Dikarya</taxon>
        <taxon>Ascomycota</taxon>
        <taxon>Saccharomycotina</taxon>
        <taxon>Pichiomycetes</taxon>
        <taxon>Metschnikowiaceae</taxon>
        <taxon>Clavispora</taxon>
    </lineage>
</organism>
<protein>
    <submittedName>
        <fullName evidence="2">Uncharacterized protein</fullName>
    </submittedName>
</protein>
<sequence>MSSVPGLSALARLKDHLCKAQGAPFLSQIVKAPQKSGAVSAQTGNTASSYFLTPTEAKLRQQALLRFHKSPSRQKVRPSLYNDFLRQLYPRRNSLSRFSTYKSAPNINHASLFHSYSMLPSPGVGHLAVEDMEPFIAQMLARRDFVKPNALSPRSMWDSSNESIIWAYRDAKEARKRHLAMFWKILRDMEAAGIPVSKHEQKQLVFMTFYRERPDIRKVVEQALSNVGKASEKYPELAKIVYGGHERNSLRETETSFDMETYGQIRNTFNFDLDTEMHNVFLQTAFRHDNLQAVEELLAEMKPDGETFRILFDNYSMQGDSRRFHSALELFSSRHLGCLDIRLFNSLVAALVRLNHAEWAFQLAEVLESENVDNLSTPDNFLRLLSQQDREQYRQCLSMHQEMENPPVMRLHPTQDTFFPLLVATCQDGSFEDIQGVLARIQKWQLPLSSRVFETILHSFLSRKWSVENLRYVTAKLITEYDVNYGETDSWIRTKLHSLELPPTVSDTLGTILSESPVLEPAPARFLKLSDRLITAVFQAFEATLHPDPQRLSRVVHTKAAYLKKLGDARARESSFSDTLSARDLYRRDEYVYIKKGYLIDLLDIVSE</sequence>
<name>A0AA91Q1X6_CLALS</name>
<dbReference type="EMBL" id="LYUB02000005">
    <property type="protein sequence ID" value="OVF09509.1"/>
    <property type="molecule type" value="Genomic_DNA"/>
</dbReference>
<dbReference type="InterPro" id="IPR050667">
    <property type="entry name" value="PPR-containing_protein"/>
</dbReference>
<dbReference type="KEGG" id="clus:A9F13_05g03355"/>
<evidence type="ECO:0000313" key="3">
    <source>
        <dbReference type="Proteomes" id="UP000195602"/>
    </source>
</evidence>
<gene>
    <name evidence="2" type="ORF">A9F13_05g03355</name>
</gene>
<dbReference type="PANTHER" id="PTHR47939">
    <property type="entry name" value="MEMBRANE-ASSOCIATED SALT-INDUCIBLE PROTEIN-LIKE"/>
    <property type="match status" value="1"/>
</dbReference>
<proteinExistence type="predicted"/>
<dbReference type="AlphaFoldDB" id="A0AA91Q1X6"/>
<dbReference type="Gene3D" id="1.25.40.10">
    <property type="entry name" value="Tetratricopeptide repeat domain"/>
    <property type="match status" value="1"/>
</dbReference>
<keyword evidence="1" id="KW-0677">Repeat</keyword>
<evidence type="ECO:0000256" key="1">
    <source>
        <dbReference type="ARBA" id="ARBA00022737"/>
    </source>
</evidence>
<evidence type="ECO:0000313" key="2">
    <source>
        <dbReference type="EMBL" id="OVF09509.1"/>
    </source>
</evidence>
<dbReference type="PANTHER" id="PTHR47939:SF13">
    <property type="entry name" value="OS03G0201400 PROTEIN"/>
    <property type="match status" value="1"/>
</dbReference>